<comment type="function">
    <text evidence="10">Part of the binding-protein-dependent transport system for molybdenum; probably responsible for the translocation of the substrate across the membrane.</text>
</comment>
<feature type="transmembrane region" description="Helical" evidence="9">
    <location>
        <begin position="47"/>
        <end position="68"/>
    </location>
</feature>
<dbReference type="eggNOG" id="COG4149">
    <property type="taxonomic scope" value="Bacteria"/>
</dbReference>
<feature type="transmembrane region" description="Helical" evidence="9">
    <location>
        <begin position="195"/>
        <end position="216"/>
    </location>
</feature>
<dbReference type="GO" id="GO:0005886">
    <property type="term" value="C:plasma membrane"/>
    <property type="evidence" value="ECO:0007669"/>
    <property type="project" value="UniProtKB-SubCell"/>
</dbReference>
<keyword evidence="3 9" id="KW-0813">Transport</keyword>
<protein>
    <recommendedName>
        <fullName evidence="10">Molybdenum transport system permease</fullName>
    </recommendedName>
</protein>
<dbReference type="OrthoDB" id="9795403at2"/>
<reference evidence="12 13" key="1">
    <citation type="submission" date="2013-08" db="EMBL/GenBank/DDBJ databases">
        <authorList>
            <person name="Huang J."/>
            <person name="Wang G."/>
        </authorList>
    </citation>
    <scope>NUCLEOTIDE SEQUENCE [LARGE SCALE GENOMIC DNA]</scope>
    <source>
        <strain evidence="12 13">JSM 072002</strain>
    </source>
</reference>
<dbReference type="GO" id="GO:0015098">
    <property type="term" value="F:molybdate ion transmembrane transporter activity"/>
    <property type="evidence" value="ECO:0007669"/>
    <property type="project" value="UniProtKB-UniRule"/>
</dbReference>
<keyword evidence="6 9" id="KW-0812">Transmembrane</keyword>
<accession>A0A0A5FZA3</accession>
<evidence type="ECO:0000256" key="4">
    <source>
        <dbReference type="ARBA" id="ARBA00022475"/>
    </source>
</evidence>
<evidence type="ECO:0000256" key="8">
    <source>
        <dbReference type="ARBA" id="ARBA00023136"/>
    </source>
</evidence>
<evidence type="ECO:0000313" key="13">
    <source>
        <dbReference type="Proteomes" id="UP000030401"/>
    </source>
</evidence>
<feature type="transmembrane region" description="Helical" evidence="9">
    <location>
        <begin position="12"/>
        <end position="35"/>
    </location>
</feature>
<dbReference type="PANTHER" id="PTHR30183:SF3">
    <property type="entry name" value="MOLYBDENUM TRANSPORT SYSTEM PERMEASE PROTEIN MODB"/>
    <property type="match status" value="1"/>
</dbReference>
<dbReference type="InterPro" id="IPR011867">
    <property type="entry name" value="ModB_ABC"/>
</dbReference>
<dbReference type="Gene3D" id="1.10.3720.10">
    <property type="entry name" value="MetI-like"/>
    <property type="match status" value="1"/>
</dbReference>
<feature type="domain" description="ABC transmembrane type-1" evidence="11">
    <location>
        <begin position="9"/>
        <end position="216"/>
    </location>
</feature>
<name>A0A0A5FZA3_9BACI</name>
<comment type="similarity">
    <text evidence="2 10">Belongs to the binding-protein-dependent transport system permease family. CysTW subfamily.</text>
</comment>
<dbReference type="EMBL" id="AVPG01000026">
    <property type="protein sequence ID" value="KGX85124.1"/>
    <property type="molecule type" value="Genomic_DNA"/>
</dbReference>
<evidence type="ECO:0000313" key="12">
    <source>
        <dbReference type="EMBL" id="KGX85124.1"/>
    </source>
</evidence>
<feature type="transmembrane region" description="Helical" evidence="9">
    <location>
        <begin position="134"/>
        <end position="156"/>
    </location>
</feature>
<dbReference type="InterPro" id="IPR035906">
    <property type="entry name" value="MetI-like_sf"/>
</dbReference>
<gene>
    <name evidence="12" type="ORF">N784_10075</name>
</gene>
<evidence type="ECO:0000256" key="1">
    <source>
        <dbReference type="ARBA" id="ARBA00004651"/>
    </source>
</evidence>
<keyword evidence="13" id="KW-1185">Reference proteome</keyword>
<dbReference type="STRING" id="1385512.N784_10075"/>
<keyword evidence="5 10" id="KW-0500">Molybdenum</keyword>
<dbReference type="SUPFAM" id="SSF161098">
    <property type="entry name" value="MetI-like"/>
    <property type="match status" value="1"/>
</dbReference>
<dbReference type="AlphaFoldDB" id="A0A0A5FZA3"/>
<evidence type="ECO:0000256" key="6">
    <source>
        <dbReference type="ARBA" id="ARBA00022692"/>
    </source>
</evidence>
<dbReference type="PROSITE" id="PS50928">
    <property type="entry name" value="ABC_TM1"/>
    <property type="match status" value="1"/>
</dbReference>
<sequence length="222" mass="24022">MNTSFWSPIYLSLTVSFVATVAVFILGTMLALVLSRVTFKGKMIIETIVMLPIVLPPSVIGFMLIVLFGTNSSIGQLITFVFGQSILFTWWAAVIAAGVVAFPLMYNSAKLGFQQVDQQVEEAARVDGATEKRVFLYVTLPLAKHALFTGGILSLARAFGEFGATLMFAGNIPGKTQTIPTAIYVAMDSGDMSLAWLYVGVSIGCSVIMLALTYVFQRPEHS</sequence>
<feature type="transmembrane region" description="Helical" evidence="9">
    <location>
        <begin position="88"/>
        <end position="106"/>
    </location>
</feature>
<keyword evidence="8 9" id="KW-0472">Membrane</keyword>
<evidence type="ECO:0000256" key="5">
    <source>
        <dbReference type="ARBA" id="ARBA00022505"/>
    </source>
</evidence>
<proteinExistence type="inferred from homology"/>
<evidence type="ECO:0000256" key="3">
    <source>
        <dbReference type="ARBA" id="ARBA00022448"/>
    </source>
</evidence>
<evidence type="ECO:0000256" key="2">
    <source>
        <dbReference type="ARBA" id="ARBA00007069"/>
    </source>
</evidence>
<dbReference type="CDD" id="cd06261">
    <property type="entry name" value="TM_PBP2"/>
    <property type="match status" value="1"/>
</dbReference>
<evidence type="ECO:0000256" key="10">
    <source>
        <dbReference type="RuleBase" id="RU365097"/>
    </source>
</evidence>
<comment type="caution">
    <text evidence="12">The sequence shown here is derived from an EMBL/GenBank/DDBJ whole genome shotgun (WGS) entry which is preliminary data.</text>
</comment>
<keyword evidence="4 10" id="KW-1003">Cell membrane</keyword>
<dbReference type="RefSeq" id="WP_036835743.1">
    <property type="nucleotide sequence ID" value="NZ_AVPG01000026.1"/>
</dbReference>
<dbReference type="Pfam" id="PF00528">
    <property type="entry name" value="BPD_transp_1"/>
    <property type="match status" value="1"/>
</dbReference>
<dbReference type="InterPro" id="IPR000515">
    <property type="entry name" value="MetI-like"/>
</dbReference>
<keyword evidence="7 9" id="KW-1133">Transmembrane helix</keyword>
<organism evidence="12 13">
    <name type="scientific">Pontibacillus litoralis JSM 072002</name>
    <dbReference type="NCBI Taxonomy" id="1385512"/>
    <lineage>
        <taxon>Bacteria</taxon>
        <taxon>Bacillati</taxon>
        <taxon>Bacillota</taxon>
        <taxon>Bacilli</taxon>
        <taxon>Bacillales</taxon>
        <taxon>Bacillaceae</taxon>
        <taxon>Pontibacillus</taxon>
    </lineage>
</organism>
<evidence type="ECO:0000259" key="11">
    <source>
        <dbReference type="PROSITE" id="PS50928"/>
    </source>
</evidence>
<dbReference type="PANTHER" id="PTHR30183">
    <property type="entry name" value="MOLYBDENUM TRANSPORT SYSTEM PERMEASE PROTEIN MODB"/>
    <property type="match status" value="1"/>
</dbReference>
<dbReference type="NCBIfam" id="TIGR02141">
    <property type="entry name" value="modB_ABC"/>
    <property type="match status" value="1"/>
</dbReference>
<comment type="subcellular location">
    <subcellularLocation>
        <location evidence="1 9">Cell membrane</location>
        <topology evidence="1 9">Multi-pass membrane protein</topology>
    </subcellularLocation>
</comment>
<dbReference type="Proteomes" id="UP000030401">
    <property type="component" value="Unassembled WGS sequence"/>
</dbReference>
<evidence type="ECO:0000256" key="7">
    <source>
        <dbReference type="ARBA" id="ARBA00022989"/>
    </source>
</evidence>
<evidence type="ECO:0000256" key="9">
    <source>
        <dbReference type="RuleBase" id="RU363032"/>
    </source>
</evidence>